<dbReference type="EMBL" id="CP074694">
    <property type="protein sequence ID" value="QVL32531.1"/>
    <property type="molecule type" value="Genomic_DNA"/>
</dbReference>
<keyword evidence="3" id="KW-1185">Reference proteome</keyword>
<dbReference type="InterPro" id="IPR048068">
    <property type="entry name" value="LarA-like"/>
</dbReference>
<reference evidence="2" key="1">
    <citation type="submission" date="2021-05" db="EMBL/GenBank/DDBJ databases">
        <title>Complete genome sequence of the cellulolytic planctomycete Telmatocola sphagniphila SP2T and characterization of the first cellulase from planctomycetes.</title>
        <authorList>
            <person name="Rakitin A.L."/>
            <person name="Beletsky A.V."/>
            <person name="Naumoff D.G."/>
            <person name="Kulichevskaya I.S."/>
            <person name="Mardanov A.V."/>
            <person name="Ravin N.V."/>
            <person name="Dedysh S.N."/>
        </authorList>
    </citation>
    <scope>NUCLEOTIDE SEQUENCE</scope>
    <source>
        <strain evidence="2">SP2T</strain>
    </source>
</reference>
<dbReference type="Pfam" id="PF09861">
    <property type="entry name" value="Lar_N"/>
    <property type="match status" value="1"/>
</dbReference>
<feature type="domain" description="LarA-like N-terminal" evidence="1">
    <location>
        <begin position="34"/>
        <end position="184"/>
    </location>
</feature>
<dbReference type="InterPro" id="IPR018657">
    <property type="entry name" value="LarA-like_N"/>
</dbReference>
<dbReference type="Gene3D" id="3.40.50.11440">
    <property type="match status" value="1"/>
</dbReference>
<evidence type="ECO:0000313" key="3">
    <source>
        <dbReference type="Proteomes" id="UP000676194"/>
    </source>
</evidence>
<evidence type="ECO:0000313" key="2">
    <source>
        <dbReference type="EMBL" id="QVL32531.1"/>
    </source>
</evidence>
<dbReference type="Gene3D" id="3.90.226.30">
    <property type="match status" value="1"/>
</dbReference>
<dbReference type="GO" id="GO:0050043">
    <property type="term" value="F:lactate racemase activity"/>
    <property type="evidence" value="ECO:0007669"/>
    <property type="project" value="InterPro"/>
</dbReference>
<proteinExistence type="predicted"/>
<accession>A0A8E6EYM8</accession>
<dbReference type="InterPro" id="IPR043166">
    <property type="entry name" value="LarA-like_C"/>
</dbReference>
<dbReference type="PANTHER" id="PTHR33171">
    <property type="entry name" value="LAR_N DOMAIN-CONTAINING PROTEIN"/>
    <property type="match status" value="1"/>
</dbReference>
<dbReference type="Proteomes" id="UP000676194">
    <property type="component" value="Chromosome"/>
</dbReference>
<protein>
    <submittedName>
        <fullName evidence="2">DUF2088 domain-containing protein</fullName>
    </submittedName>
</protein>
<gene>
    <name evidence="2" type="ORF">KIH39_01025</name>
</gene>
<dbReference type="AlphaFoldDB" id="A0A8E6EYM8"/>
<dbReference type="KEGG" id="tsph:KIH39_01025"/>
<organism evidence="2 3">
    <name type="scientific">Telmatocola sphagniphila</name>
    <dbReference type="NCBI Taxonomy" id="1123043"/>
    <lineage>
        <taxon>Bacteria</taxon>
        <taxon>Pseudomonadati</taxon>
        <taxon>Planctomycetota</taxon>
        <taxon>Planctomycetia</taxon>
        <taxon>Gemmatales</taxon>
        <taxon>Gemmataceae</taxon>
    </lineage>
</organism>
<dbReference type="PANTHER" id="PTHR33171:SF17">
    <property type="entry name" value="LARA-LIKE N-TERMINAL DOMAIN-CONTAINING PROTEIN"/>
    <property type="match status" value="1"/>
</dbReference>
<dbReference type="RefSeq" id="WP_213497423.1">
    <property type="nucleotide sequence ID" value="NZ_CP074694.1"/>
</dbReference>
<evidence type="ECO:0000259" key="1">
    <source>
        <dbReference type="Pfam" id="PF09861"/>
    </source>
</evidence>
<sequence>MIYFTEGSAQTTIDANRASQLLDGLIAQLAAQRGPLRNILLVPPDATRLHSWAGELTVQLYKKLHATAKVQILPALGTHFAMEPEELNHMFPGIPHDCFHVHDWRQGTRELGAVPFDFITQISENRVSYDVQVAVNRLYFEKPWDAILSIGQLVPHEVSGIANGAKNILVGTGGRDFISKSHFLGAAWGMERLMGKPENPVRTLFNYSVTHFLKDLPITFLLTVRAKNAQGELVTRGLFAGDDVECFNLGSSLCREVNLTYMDREPKKVVVYLDPAEYRSTWLGNKAVYRTRLAIADAGELIILAPGVKQFGEDSGVDLLIRKYGYVGTPRILEAAKSDRELAENLSAAAHLIHGSSEGRFRIRYCPGHLSENEINSVGYEYGDLRKMSELYDPKSLQDGWNTVRGEEIFYISNPALGLWGTPDRFGK</sequence>
<name>A0A8E6EYM8_9BACT</name>